<organism evidence="9 10">
    <name type="scientific">Granulicella rosea</name>
    <dbReference type="NCBI Taxonomy" id="474952"/>
    <lineage>
        <taxon>Bacteria</taxon>
        <taxon>Pseudomonadati</taxon>
        <taxon>Acidobacteriota</taxon>
        <taxon>Terriglobia</taxon>
        <taxon>Terriglobales</taxon>
        <taxon>Acidobacteriaceae</taxon>
        <taxon>Granulicella</taxon>
    </lineage>
</organism>
<evidence type="ECO:0000256" key="5">
    <source>
        <dbReference type="ARBA" id="ARBA00022989"/>
    </source>
</evidence>
<evidence type="ECO:0000313" key="9">
    <source>
        <dbReference type="EMBL" id="SNT06421.1"/>
    </source>
</evidence>
<feature type="transmembrane region" description="Helical" evidence="7">
    <location>
        <begin position="31"/>
        <end position="53"/>
    </location>
</feature>
<dbReference type="InterPro" id="IPR003362">
    <property type="entry name" value="Bact_transf"/>
</dbReference>
<dbReference type="Proteomes" id="UP000198356">
    <property type="component" value="Unassembled WGS sequence"/>
</dbReference>
<name>A0A239JKL2_9BACT</name>
<evidence type="ECO:0000256" key="3">
    <source>
        <dbReference type="ARBA" id="ARBA00022679"/>
    </source>
</evidence>
<accession>A0A239JKL2</accession>
<dbReference type="RefSeq" id="WP_089408683.1">
    <property type="nucleotide sequence ID" value="NZ_FZOU01000004.1"/>
</dbReference>
<feature type="transmembrane region" description="Helical" evidence="7">
    <location>
        <begin position="73"/>
        <end position="92"/>
    </location>
</feature>
<evidence type="ECO:0000256" key="7">
    <source>
        <dbReference type="SAM" id="Phobius"/>
    </source>
</evidence>
<keyword evidence="5 7" id="KW-1133">Transmembrane helix</keyword>
<dbReference type="OrthoDB" id="9808602at2"/>
<sequence length="497" mass="56185">MSENPTSRPARRLPFSGDDWQPRRLRSLSGIVSQASDIIILGTVFFGIILLPYFRHSSSNLSFTEFLELRVSLRNVLVAVVTLSAWRLILWSSGVYGPRRVRSLWAFALRCLLGLNGCAALVGLVLLTVRSGLPLWGTVELFWGLCFLFMTILRVVLALYDIYLRPRFREQRNFIIVGSGPRAARVYAECLANVEWDYRLTGFVDSEPQGGYVPADMILGGLNDLENILMRTVVDEVLIALPMKSQYELVGYAIEVCQRLGIQSQYFTDYFGTSLTKRRSSAGANSGRLVLDVVHTDTRLILKRVIDFTLSLIGLVLLSPVMLATAIAVKLTSRGPIFFHQERFGLNKRTFYMHKFRSMCVDAESRQAAIEHLNETSGPAFKIKNDPRVTPIGNFIRKMSIDELPQLWNVFVGEMSLVGPRPLPLRDVNRFSEAWLMRRFSVKPGVTCLWQIGGRSNTDFDRWIALDLQYIDEWSLTLDLKILAKTLPAVFTSRGAS</sequence>
<evidence type="ECO:0000313" key="10">
    <source>
        <dbReference type="Proteomes" id="UP000198356"/>
    </source>
</evidence>
<dbReference type="PANTHER" id="PTHR30576">
    <property type="entry name" value="COLANIC BIOSYNTHESIS UDP-GLUCOSE LIPID CARRIER TRANSFERASE"/>
    <property type="match status" value="1"/>
</dbReference>
<dbReference type="Gene3D" id="3.40.50.720">
    <property type="entry name" value="NAD(P)-binding Rossmann-like Domain"/>
    <property type="match status" value="1"/>
</dbReference>
<dbReference type="AlphaFoldDB" id="A0A239JKL2"/>
<protein>
    <submittedName>
        <fullName evidence="9">Exopolysaccharide biosynthesis polyprenyl glycosylphosphotransferase</fullName>
    </submittedName>
</protein>
<keyword evidence="3 9" id="KW-0808">Transferase</keyword>
<dbReference type="EMBL" id="FZOU01000004">
    <property type="protein sequence ID" value="SNT06421.1"/>
    <property type="molecule type" value="Genomic_DNA"/>
</dbReference>
<comment type="similarity">
    <text evidence="2">Belongs to the bacterial sugar transferase family.</text>
</comment>
<comment type="subcellular location">
    <subcellularLocation>
        <location evidence="1">Membrane</location>
        <topology evidence="1">Multi-pass membrane protein</topology>
    </subcellularLocation>
</comment>
<feature type="transmembrane region" description="Helical" evidence="7">
    <location>
        <begin position="141"/>
        <end position="163"/>
    </location>
</feature>
<keyword evidence="4 7" id="KW-0812">Transmembrane</keyword>
<feature type="transmembrane region" description="Helical" evidence="7">
    <location>
        <begin position="104"/>
        <end position="129"/>
    </location>
</feature>
<feature type="domain" description="Bacterial sugar transferase" evidence="8">
    <location>
        <begin position="303"/>
        <end position="491"/>
    </location>
</feature>
<dbReference type="GO" id="GO:0016780">
    <property type="term" value="F:phosphotransferase activity, for other substituted phosphate groups"/>
    <property type="evidence" value="ECO:0007669"/>
    <property type="project" value="TreeGrafter"/>
</dbReference>
<dbReference type="InterPro" id="IPR017475">
    <property type="entry name" value="EPS_sugar_tfrase"/>
</dbReference>
<reference evidence="9 10" key="1">
    <citation type="submission" date="2017-06" db="EMBL/GenBank/DDBJ databases">
        <authorList>
            <person name="Kim H.J."/>
            <person name="Triplett B.A."/>
        </authorList>
    </citation>
    <scope>NUCLEOTIDE SEQUENCE [LARGE SCALE GENOMIC DNA]</scope>
    <source>
        <strain evidence="9 10">DSM 18704</strain>
    </source>
</reference>
<evidence type="ECO:0000256" key="2">
    <source>
        <dbReference type="ARBA" id="ARBA00006464"/>
    </source>
</evidence>
<keyword evidence="10" id="KW-1185">Reference proteome</keyword>
<evidence type="ECO:0000256" key="4">
    <source>
        <dbReference type="ARBA" id="ARBA00022692"/>
    </source>
</evidence>
<proteinExistence type="inferred from homology"/>
<dbReference type="Pfam" id="PF13727">
    <property type="entry name" value="CoA_binding_3"/>
    <property type="match status" value="1"/>
</dbReference>
<dbReference type="NCBIfam" id="TIGR03025">
    <property type="entry name" value="EPS_sugtrans"/>
    <property type="match status" value="1"/>
</dbReference>
<feature type="transmembrane region" description="Helical" evidence="7">
    <location>
        <begin position="308"/>
        <end position="329"/>
    </location>
</feature>
<keyword evidence="6 7" id="KW-0472">Membrane</keyword>
<dbReference type="Pfam" id="PF02397">
    <property type="entry name" value="Bac_transf"/>
    <property type="match status" value="1"/>
</dbReference>
<gene>
    <name evidence="9" type="ORF">SAMN05421770_1046</name>
</gene>
<evidence type="ECO:0000259" key="8">
    <source>
        <dbReference type="Pfam" id="PF02397"/>
    </source>
</evidence>
<evidence type="ECO:0000256" key="1">
    <source>
        <dbReference type="ARBA" id="ARBA00004141"/>
    </source>
</evidence>
<dbReference type="PANTHER" id="PTHR30576:SF10">
    <property type="entry name" value="SLL5057 PROTEIN"/>
    <property type="match status" value="1"/>
</dbReference>
<evidence type="ECO:0000256" key="6">
    <source>
        <dbReference type="ARBA" id="ARBA00023136"/>
    </source>
</evidence>
<dbReference type="GO" id="GO:0016020">
    <property type="term" value="C:membrane"/>
    <property type="evidence" value="ECO:0007669"/>
    <property type="project" value="UniProtKB-SubCell"/>
</dbReference>